<keyword evidence="3" id="KW-1185">Reference proteome</keyword>
<proteinExistence type="predicted"/>
<feature type="region of interest" description="Disordered" evidence="1">
    <location>
        <begin position="44"/>
        <end position="63"/>
    </location>
</feature>
<evidence type="ECO:0000313" key="3">
    <source>
        <dbReference type="Proteomes" id="UP000824890"/>
    </source>
</evidence>
<dbReference type="EMBL" id="JAGKQM010000014">
    <property type="protein sequence ID" value="KAH0883343.1"/>
    <property type="molecule type" value="Genomic_DNA"/>
</dbReference>
<sequence>MTHLIHNDGDHQVVASPDQCLRDPSLSPPHLFVFSISDIDVRFHAPRSPRQPPVPSTRSAKGRQTTIIMDWPGLLRVMVHTLSAPTRRKKKTKSVVNTPGLRKHSYSLRSGEGMDVSEEVNNVPTPSYAGIEMRDINEDANAVSPRFHRADAVESTFKERMPIPVAPLLKRFKEDEPVNVTWGSIIDIHH</sequence>
<organism evidence="2 3">
    <name type="scientific">Brassica napus</name>
    <name type="common">Rape</name>
    <dbReference type="NCBI Taxonomy" id="3708"/>
    <lineage>
        <taxon>Eukaryota</taxon>
        <taxon>Viridiplantae</taxon>
        <taxon>Streptophyta</taxon>
        <taxon>Embryophyta</taxon>
        <taxon>Tracheophyta</taxon>
        <taxon>Spermatophyta</taxon>
        <taxon>Magnoliopsida</taxon>
        <taxon>eudicotyledons</taxon>
        <taxon>Gunneridae</taxon>
        <taxon>Pentapetalae</taxon>
        <taxon>rosids</taxon>
        <taxon>malvids</taxon>
        <taxon>Brassicales</taxon>
        <taxon>Brassicaceae</taxon>
        <taxon>Brassiceae</taxon>
        <taxon>Brassica</taxon>
    </lineage>
</organism>
<feature type="region of interest" description="Disordered" evidence="1">
    <location>
        <begin position="85"/>
        <end position="107"/>
    </location>
</feature>
<reference evidence="2 3" key="1">
    <citation type="submission" date="2021-05" db="EMBL/GenBank/DDBJ databases">
        <title>Genome Assembly of Synthetic Allotetraploid Brassica napus Reveals Homoeologous Exchanges between Subgenomes.</title>
        <authorList>
            <person name="Davis J.T."/>
        </authorList>
    </citation>
    <scope>NUCLEOTIDE SEQUENCE [LARGE SCALE GENOMIC DNA]</scope>
    <source>
        <strain evidence="3">cv. Da-Ae</strain>
        <tissue evidence="2">Seedling</tissue>
    </source>
</reference>
<name>A0ABQ7ZTJ3_BRANA</name>
<evidence type="ECO:0000256" key="1">
    <source>
        <dbReference type="SAM" id="MobiDB-lite"/>
    </source>
</evidence>
<protein>
    <submittedName>
        <fullName evidence="2">Uncharacterized protein</fullName>
    </submittedName>
</protein>
<accession>A0ABQ7ZTJ3</accession>
<gene>
    <name evidence="2" type="ORF">HID58_059439</name>
</gene>
<dbReference type="Proteomes" id="UP000824890">
    <property type="component" value="Unassembled WGS sequence"/>
</dbReference>
<evidence type="ECO:0000313" key="2">
    <source>
        <dbReference type="EMBL" id="KAH0883343.1"/>
    </source>
</evidence>
<comment type="caution">
    <text evidence="2">The sequence shown here is derived from an EMBL/GenBank/DDBJ whole genome shotgun (WGS) entry which is preliminary data.</text>
</comment>